<feature type="region of interest" description="Disordered" evidence="1">
    <location>
        <begin position="16"/>
        <end position="46"/>
    </location>
</feature>
<evidence type="ECO:0000256" key="1">
    <source>
        <dbReference type="SAM" id="MobiDB-lite"/>
    </source>
</evidence>
<gene>
    <name evidence="2" type="ORF">TNCV_2991321</name>
</gene>
<evidence type="ECO:0000313" key="3">
    <source>
        <dbReference type="Proteomes" id="UP000887159"/>
    </source>
</evidence>
<reference evidence="2" key="1">
    <citation type="submission" date="2020-08" db="EMBL/GenBank/DDBJ databases">
        <title>Multicomponent nature underlies the extraordinary mechanical properties of spider dragline silk.</title>
        <authorList>
            <person name="Kono N."/>
            <person name="Nakamura H."/>
            <person name="Mori M."/>
            <person name="Yoshida Y."/>
            <person name="Ohtoshi R."/>
            <person name="Malay A.D."/>
            <person name="Moran D.A.P."/>
            <person name="Tomita M."/>
            <person name="Numata K."/>
            <person name="Arakawa K."/>
        </authorList>
    </citation>
    <scope>NUCLEOTIDE SEQUENCE</scope>
</reference>
<protein>
    <submittedName>
        <fullName evidence="2">Uncharacterized protein</fullName>
    </submittedName>
</protein>
<dbReference type="AlphaFoldDB" id="A0A8X6VE25"/>
<sequence>MPMASYIFRKSNISTRSSAKSYLVSPRHSRMSAGVPGTEGNTASNGARGGGVIQAVLFWCLVLEKISKKVRDADGSGTSQAPALAKVSAISFPSRPM</sequence>
<keyword evidence="3" id="KW-1185">Reference proteome</keyword>
<dbReference type="EMBL" id="BMAU01021287">
    <property type="protein sequence ID" value="GFY09214.1"/>
    <property type="molecule type" value="Genomic_DNA"/>
</dbReference>
<comment type="caution">
    <text evidence="2">The sequence shown here is derived from an EMBL/GenBank/DDBJ whole genome shotgun (WGS) entry which is preliminary data.</text>
</comment>
<dbReference type="Proteomes" id="UP000887159">
    <property type="component" value="Unassembled WGS sequence"/>
</dbReference>
<name>A0A8X6VE25_TRICX</name>
<organism evidence="2 3">
    <name type="scientific">Trichonephila clavipes</name>
    <name type="common">Golden silk orbweaver</name>
    <name type="synonym">Nephila clavipes</name>
    <dbReference type="NCBI Taxonomy" id="2585209"/>
    <lineage>
        <taxon>Eukaryota</taxon>
        <taxon>Metazoa</taxon>
        <taxon>Ecdysozoa</taxon>
        <taxon>Arthropoda</taxon>
        <taxon>Chelicerata</taxon>
        <taxon>Arachnida</taxon>
        <taxon>Araneae</taxon>
        <taxon>Araneomorphae</taxon>
        <taxon>Entelegynae</taxon>
        <taxon>Araneoidea</taxon>
        <taxon>Nephilidae</taxon>
        <taxon>Trichonephila</taxon>
    </lineage>
</organism>
<accession>A0A8X6VE25</accession>
<proteinExistence type="predicted"/>
<evidence type="ECO:0000313" key="2">
    <source>
        <dbReference type="EMBL" id="GFY09214.1"/>
    </source>
</evidence>